<protein>
    <submittedName>
        <fullName evidence="2">Peptide signal protein</fullName>
    </submittedName>
</protein>
<dbReference type="AlphaFoldDB" id="A0A3A8F5W6"/>
<dbReference type="RefSeq" id="WP_120384891.1">
    <property type="nucleotide sequence ID" value="NZ_RAXT01000041.1"/>
</dbReference>
<evidence type="ECO:0000313" key="2">
    <source>
        <dbReference type="EMBL" id="RKG36551.1"/>
    </source>
</evidence>
<accession>A0A3A8F5W6</accession>
<name>A0A3A8F5W6_9GAMM</name>
<feature type="chain" id="PRO_5017255036" evidence="1">
    <location>
        <begin position="24"/>
        <end position="168"/>
    </location>
</feature>
<proteinExistence type="predicted"/>
<gene>
    <name evidence="2" type="ORF">D7V20_14485</name>
</gene>
<sequence>MNFIKVLTLVTVVGSIGFASAQAEEVNTLPTIKVMADAELREEVGIVPYQDDKTARKSLQHQLQKDENEIQNFAIGDNFAVIDMQPTMSQVDMSHLSPLQQEYVLAVAAGLQSSDPTNGLFIMLQPLGIDRSKALDAVSNNEPIKFNFDTNRLNIMFGDKWPGNLPKR</sequence>
<comment type="caution">
    <text evidence="2">The sequence shown here is derived from an EMBL/GenBank/DDBJ whole genome shotgun (WGS) entry which is preliminary data.</text>
</comment>
<evidence type="ECO:0000256" key="1">
    <source>
        <dbReference type="SAM" id="SignalP"/>
    </source>
</evidence>
<reference evidence="2 3" key="1">
    <citation type="submission" date="2018-09" db="EMBL/GenBank/DDBJ databases">
        <title>The draft genome of Acinetobacter spp. strains.</title>
        <authorList>
            <person name="Qin J."/>
            <person name="Feng Y."/>
            <person name="Zong Z."/>
        </authorList>
    </citation>
    <scope>NUCLEOTIDE SEQUENCE [LARGE SCALE GENOMIC DNA]</scope>
    <source>
        <strain evidence="2 3">WCHAc060115</strain>
    </source>
</reference>
<keyword evidence="1" id="KW-0732">Signal</keyword>
<evidence type="ECO:0000313" key="3">
    <source>
        <dbReference type="Proteomes" id="UP000280405"/>
    </source>
</evidence>
<organism evidence="2 3">
    <name type="scientific">Acinetobacter rongchengensis</name>
    <dbReference type="NCBI Taxonomy" id="2419601"/>
    <lineage>
        <taxon>Bacteria</taxon>
        <taxon>Pseudomonadati</taxon>
        <taxon>Pseudomonadota</taxon>
        <taxon>Gammaproteobacteria</taxon>
        <taxon>Moraxellales</taxon>
        <taxon>Moraxellaceae</taxon>
        <taxon>Acinetobacter</taxon>
    </lineage>
</organism>
<keyword evidence="3" id="KW-1185">Reference proteome</keyword>
<dbReference type="OrthoDB" id="6711084at2"/>
<feature type="signal peptide" evidence="1">
    <location>
        <begin position="1"/>
        <end position="23"/>
    </location>
</feature>
<dbReference type="EMBL" id="RAXT01000041">
    <property type="protein sequence ID" value="RKG36551.1"/>
    <property type="molecule type" value="Genomic_DNA"/>
</dbReference>
<dbReference type="Proteomes" id="UP000280405">
    <property type="component" value="Unassembled WGS sequence"/>
</dbReference>